<dbReference type="EMBL" id="RAQM01000013">
    <property type="protein sequence ID" value="RKF02766.1"/>
    <property type="molecule type" value="Genomic_DNA"/>
</dbReference>
<name>A0A420DY62_9FLAO</name>
<evidence type="ECO:0000313" key="3">
    <source>
        <dbReference type="Proteomes" id="UP000285780"/>
    </source>
</evidence>
<evidence type="ECO:0000313" key="2">
    <source>
        <dbReference type="EMBL" id="RKF02766.1"/>
    </source>
</evidence>
<accession>A0A420DY62</accession>
<dbReference type="AlphaFoldDB" id="A0A420DY62"/>
<dbReference type="Proteomes" id="UP000285780">
    <property type="component" value="Unassembled WGS sequence"/>
</dbReference>
<organism evidence="2 3">
    <name type="scientific">Tenacibaculum lutimaris</name>
    <dbReference type="NCBI Taxonomy" id="285258"/>
    <lineage>
        <taxon>Bacteria</taxon>
        <taxon>Pseudomonadati</taxon>
        <taxon>Bacteroidota</taxon>
        <taxon>Flavobacteriia</taxon>
        <taxon>Flavobacteriales</taxon>
        <taxon>Flavobacteriaceae</taxon>
        <taxon>Tenacibaculum</taxon>
    </lineage>
</organism>
<evidence type="ECO:0000256" key="1">
    <source>
        <dbReference type="SAM" id="Phobius"/>
    </source>
</evidence>
<sequence length="80" mass="9510">MNYSKTLKLTLLSLISWLLYFWIENAKIIENFSDKLDRVYSTRGLGILIFMYLGKYFLFLLAVISIIFLFKVFLTKKTIN</sequence>
<keyword evidence="3" id="KW-1185">Reference proteome</keyword>
<gene>
    <name evidence="2" type="ORF">C8N26_2612</name>
</gene>
<keyword evidence="1" id="KW-1133">Transmembrane helix</keyword>
<keyword evidence="1" id="KW-0472">Membrane</keyword>
<comment type="caution">
    <text evidence="2">The sequence shown here is derived from an EMBL/GenBank/DDBJ whole genome shotgun (WGS) entry which is preliminary data.</text>
</comment>
<proteinExistence type="predicted"/>
<keyword evidence="1" id="KW-0812">Transmembrane</keyword>
<protein>
    <submittedName>
        <fullName evidence="2">Uncharacterized protein</fullName>
    </submittedName>
</protein>
<reference evidence="2 3" key="1">
    <citation type="submission" date="2018-09" db="EMBL/GenBank/DDBJ databases">
        <title>Genomic Encyclopedia of Archaeal and Bacterial Type Strains, Phase II (KMG-II): from individual species to whole genera.</title>
        <authorList>
            <person name="Goeker M."/>
        </authorList>
    </citation>
    <scope>NUCLEOTIDE SEQUENCE [LARGE SCALE GENOMIC DNA]</scope>
    <source>
        <strain evidence="2 3">DSM 16505</strain>
    </source>
</reference>
<feature type="transmembrane region" description="Helical" evidence="1">
    <location>
        <begin position="50"/>
        <end position="74"/>
    </location>
</feature>